<dbReference type="Pfam" id="PF00651">
    <property type="entry name" value="BTB"/>
    <property type="match status" value="1"/>
</dbReference>
<accession>A0ABR1YE38</accession>
<dbReference type="PANTHER" id="PTHR47843:SF5">
    <property type="entry name" value="BTB_POZ DOMAIN PROTEIN"/>
    <property type="match status" value="1"/>
</dbReference>
<dbReference type="SUPFAM" id="SSF54695">
    <property type="entry name" value="POZ domain"/>
    <property type="match status" value="1"/>
</dbReference>
<evidence type="ECO:0000313" key="3">
    <source>
        <dbReference type="Proteomes" id="UP001492380"/>
    </source>
</evidence>
<dbReference type="InterPro" id="IPR011333">
    <property type="entry name" value="SKP1/BTB/POZ_sf"/>
</dbReference>
<sequence length="335" mass="39284">MWARAGLIGQWPTGMPRETPAESQLWTDLKPEYPHVPPSSSAVGGTFPLEEFAKRDLQITNRGTDITIRSRERTFHVHSILLCSKSAFFNKACDPDSPFRRTFHFNFDDEDPIAVWLMLSHCYGHGSLGTLKSPKKRPGNPCLMMIEERLRRTVIGYAIADKYLLPEMKESMALLFEKLERSIFRRLDRSDLIRRRYQDIDQLMATRGRIIKHVFEVTSPHDRRLRKLVLGRTFKQSVGLMRWQSFREKVEGIDGFEAELDRFVREDAGARPRRCPNCKWECVTDMMEKLRCEKPFPCPRCKEKHLVEEWNNKFDDALYGRLDVRKEDLCLRTSE</sequence>
<dbReference type="EMBL" id="JBBWRZ010000010">
    <property type="protein sequence ID" value="KAK8227226.1"/>
    <property type="molecule type" value="Genomic_DNA"/>
</dbReference>
<gene>
    <name evidence="2" type="ORF">HDK90DRAFT_494521</name>
</gene>
<dbReference type="Gene3D" id="3.30.710.10">
    <property type="entry name" value="Potassium Channel Kv1.1, Chain A"/>
    <property type="match status" value="1"/>
</dbReference>
<evidence type="ECO:0000259" key="1">
    <source>
        <dbReference type="Pfam" id="PF00651"/>
    </source>
</evidence>
<dbReference type="PANTHER" id="PTHR47843">
    <property type="entry name" value="BTB DOMAIN-CONTAINING PROTEIN-RELATED"/>
    <property type="match status" value="1"/>
</dbReference>
<dbReference type="CDD" id="cd18186">
    <property type="entry name" value="BTB_POZ_ZBTB_KLHL-like"/>
    <property type="match status" value="1"/>
</dbReference>
<dbReference type="InterPro" id="IPR000210">
    <property type="entry name" value="BTB/POZ_dom"/>
</dbReference>
<name>A0ABR1YE38_9PEZI</name>
<protein>
    <recommendedName>
        <fullName evidence="1">BTB domain-containing protein</fullName>
    </recommendedName>
</protein>
<reference evidence="2 3" key="1">
    <citation type="submission" date="2024-04" db="EMBL/GenBank/DDBJ databases">
        <title>Phyllosticta paracitricarpa is synonymous to the EU quarantine fungus P. citricarpa based on phylogenomic analyses.</title>
        <authorList>
            <consortium name="Lawrence Berkeley National Laboratory"/>
            <person name="Van Ingen-Buijs V.A."/>
            <person name="Van Westerhoven A.C."/>
            <person name="Haridas S."/>
            <person name="Skiadas P."/>
            <person name="Martin F."/>
            <person name="Groenewald J.Z."/>
            <person name="Crous P.W."/>
            <person name="Seidl M.F."/>
        </authorList>
    </citation>
    <scope>NUCLEOTIDE SEQUENCE [LARGE SCALE GENOMIC DNA]</scope>
    <source>
        <strain evidence="2 3">CBS 123374</strain>
    </source>
</reference>
<organism evidence="2 3">
    <name type="scientific">Phyllosticta capitalensis</name>
    <dbReference type="NCBI Taxonomy" id="121624"/>
    <lineage>
        <taxon>Eukaryota</taxon>
        <taxon>Fungi</taxon>
        <taxon>Dikarya</taxon>
        <taxon>Ascomycota</taxon>
        <taxon>Pezizomycotina</taxon>
        <taxon>Dothideomycetes</taxon>
        <taxon>Dothideomycetes incertae sedis</taxon>
        <taxon>Botryosphaeriales</taxon>
        <taxon>Phyllostictaceae</taxon>
        <taxon>Phyllosticta</taxon>
    </lineage>
</organism>
<dbReference type="Proteomes" id="UP001492380">
    <property type="component" value="Unassembled WGS sequence"/>
</dbReference>
<keyword evidence="3" id="KW-1185">Reference proteome</keyword>
<comment type="caution">
    <text evidence="2">The sequence shown here is derived from an EMBL/GenBank/DDBJ whole genome shotgun (WGS) entry which is preliminary data.</text>
</comment>
<feature type="domain" description="BTB" evidence="1">
    <location>
        <begin position="63"/>
        <end position="124"/>
    </location>
</feature>
<evidence type="ECO:0000313" key="2">
    <source>
        <dbReference type="EMBL" id="KAK8227226.1"/>
    </source>
</evidence>
<proteinExistence type="predicted"/>